<evidence type="ECO:0000259" key="2">
    <source>
        <dbReference type="PROSITE" id="PS50110"/>
    </source>
</evidence>
<dbReference type="RefSeq" id="WP_163699164.1">
    <property type="nucleotide sequence ID" value="NZ_QXHD01000004.1"/>
</dbReference>
<dbReference type="PROSITE" id="PS50110">
    <property type="entry name" value="RESPONSE_REGULATORY"/>
    <property type="match status" value="1"/>
</dbReference>
<keyword evidence="4" id="KW-1185">Reference proteome</keyword>
<dbReference type="Pfam" id="PF00072">
    <property type="entry name" value="Response_reg"/>
    <property type="match status" value="1"/>
</dbReference>
<feature type="modified residue" description="4-aspartylphosphate" evidence="1">
    <location>
        <position position="62"/>
    </location>
</feature>
<feature type="domain" description="Response regulatory" evidence="2">
    <location>
        <begin position="4"/>
        <end position="129"/>
    </location>
</feature>
<dbReference type="InterPro" id="IPR001789">
    <property type="entry name" value="Sig_transdc_resp-reg_receiver"/>
</dbReference>
<dbReference type="GO" id="GO:0000160">
    <property type="term" value="P:phosphorelay signal transduction system"/>
    <property type="evidence" value="ECO:0007669"/>
    <property type="project" value="InterPro"/>
</dbReference>
<proteinExistence type="predicted"/>
<evidence type="ECO:0000313" key="3">
    <source>
        <dbReference type="EMBL" id="NEZ57122.1"/>
    </source>
</evidence>
<sequence length="141" mass="15944">MDAPILLVEDSSTDAAIMLTAFRCIGYAGHIEIVKDGIQALNWLEQLLSNGMADLPQLILLDLNLPRKSGHEMLQEIKGHHQLRRIPVIIVSSSSREDDIAKSYELYANAYIAKPIVLEEYKLTAQHIYDFWLKTAKVQLL</sequence>
<dbReference type="Gene3D" id="3.40.50.2300">
    <property type="match status" value="1"/>
</dbReference>
<reference evidence="3 4" key="1">
    <citation type="journal article" date="2020" name="Microb. Ecol.">
        <title>Ecogenomics of the Marine Benthic Filamentous Cyanobacterium Adonisia.</title>
        <authorList>
            <person name="Walter J.M."/>
            <person name="Coutinho F.H."/>
            <person name="Leomil L."/>
            <person name="Hargreaves P.I."/>
            <person name="Campeao M.E."/>
            <person name="Vieira V.V."/>
            <person name="Silva B.S."/>
            <person name="Fistarol G.O."/>
            <person name="Salomon P.S."/>
            <person name="Sawabe T."/>
            <person name="Mino S."/>
            <person name="Hosokawa M."/>
            <person name="Miyashita H."/>
            <person name="Maruyama F."/>
            <person name="van Verk M.C."/>
            <person name="Dutilh B.E."/>
            <person name="Thompson C.C."/>
            <person name="Thompson F.L."/>
        </authorList>
    </citation>
    <scope>NUCLEOTIDE SEQUENCE [LARGE SCALE GENOMIC DNA]</scope>
    <source>
        <strain evidence="3 4">CCMR0081</strain>
    </source>
</reference>
<dbReference type="InterPro" id="IPR011006">
    <property type="entry name" value="CheY-like_superfamily"/>
</dbReference>
<gene>
    <name evidence="3" type="ORF">DXZ20_15845</name>
</gene>
<dbReference type="Proteomes" id="UP000481033">
    <property type="component" value="Unassembled WGS sequence"/>
</dbReference>
<dbReference type="PANTHER" id="PTHR44520">
    <property type="entry name" value="RESPONSE REGULATOR RCP1-RELATED"/>
    <property type="match status" value="1"/>
</dbReference>
<name>A0A6M0RMZ3_9CYAN</name>
<dbReference type="EMBL" id="QXHD01000004">
    <property type="protein sequence ID" value="NEZ57122.1"/>
    <property type="molecule type" value="Genomic_DNA"/>
</dbReference>
<evidence type="ECO:0000313" key="4">
    <source>
        <dbReference type="Proteomes" id="UP000481033"/>
    </source>
</evidence>
<evidence type="ECO:0000256" key="1">
    <source>
        <dbReference type="PROSITE-ProRule" id="PRU00169"/>
    </source>
</evidence>
<organism evidence="3 4">
    <name type="scientific">Adonisia turfae CCMR0081</name>
    <dbReference type="NCBI Taxonomy" id="2292702"/>
    <lineage>
        <taxon>Bacteria</taxon>
        <taxon>Bacillati</taxon>
        <taxon>Cyanobacteriota</taxon>
        <taxon>Adonisia</taxon>
        <taxon>Adonisia turfae</taxon>
    </lineage>
</organism>
<comment type="caution">
    <text evidence="3">The sequence shown here is derived from an EMBL/GenBank/DDBJ whole genome shotgun (WGS) entry which is preliminary data.</text>
</comment>
<keyword evidence="1" id="KW-0597">Phosphoprotein</keyword>
<dbReference type="PANTHER" id="PTHR44520:SF2">
    <property type="entry name" value="RESPONSE REGULATOR RCP1"/>
    <property type="match status" value="1"/>
</dbReference>
<dbReference type="InterPro" id="IPR052893">
    <property type="entry name" value="TCS_response_regulator"/>
</dbReference>
<dbReference type="CDD" id="cd17557">
    <property type="entry name" value="REC_Rcp-like"/>
    <property type="match status" value="1"/>
</dbReference>
<accession>A0A6M0RMZ3</accession>
<dbReference type="AlphaFoldDB" id="A0A6M0RMZ3"/>
<protein>
    <submittedName>
        <fullName evidence="3">Response regulator</fullName>
    </submittedName>
</protein>
<dbReference type="SMART" id="SM00448">
    <property type="entry name" value="REC"/>
    <property type="match status" value="1"/>
</dbReference>
<dbReference type="SUPFAM" id="SSF52172">
    <property type="entry name" value="CheY-like"/>
    <property type="match status" value="1"/>
</dbReference>